<dbReference type="Gene3D" id="3.20.20.450">
    <property type="entry name" value="EAL domain"/>
    <property type="match status" value="1"/>
</dbReference>
<dbReference type="PROSITE" id="PS50883">
    <property type="entry name" value="EAL"/>
    <property type="match status" value="1"/>
</dbReference>
<protein>
    <submittedName>
        <fullName evidence="4">EAL domain-containing protein</fullName>
    </submittedName>
</protein>
<feature type="domain" description="PAC" evidence="1">
    <location>
        <begin position="879"/>
        <end position="933"/>
    </location>
</feature>
<dbReference type="Gene3D" id="3.30.450.20">
    <property type="entry name" value="PAS domain"/>
    <property type="match status" value="1"/>
</dbReference>
<dbReference type="SUPFAM" id="SSF141868">
    <property type="entry name" value="EAL domain-like"/>
    <property type="match status" value="1"/>
</dbReference>
<dbReference type="SUPFAM" id="SSF55073">
    <property type="entry name" value="Nucleotide cyclase"/>
    <property type="match status" value="1"/>
</dbReference>
<dbReference type="SUPFAM" id="SSF63829">
    <property type="entry name" value="Calcium-dependent phosphotriesterase"/>
    <property type="match status" value="2"/>
</dbReference>
<dbReference type="InterPro" id="IPR000014">
    <property type="entry name" value="PAS"/>
</dbReference>
<dbReference type="NCBIfam" id="TIGR00229">
    <property type="entry name" value="sensory_box"/>
    <property type="match status" value="1"/>
</dbReference>
<evidence type="ECO:0000259" key="3">
    <source>
        <dbReference type="PROSITE" id="PS50887"/>
    </source>
</evidence>
<dbReference type="InterPro" id="IPR035919">
    <property type="entry name" value="EAL_sf"/>
</dbReference>
<dbReference type="RefSeq" id="WP_262995890.1">
    <property type="nucleotide sequence ID" value="NZ_JAOTJC010000013.1"/>
</dbReference>
<evidence type="ECO:0000313" key="4">
    <source>
        <dbReference type="EMBL" id="MCU7555832.1"/>
    </source>
</evidence>
<evidence type="ECO:0000313" key="5">
    <source>
        <dbReference type="Proteomes" id="UP001209257"/>
    </source>
</evidence>
<gene>
    <name evidence="4" type="ORF">OCL06_14675</name>
</gene>
<dbReference type="SMART" id="SM00052">
    <property type="entry name" value="EAL"/>
    <property type="match status" value="1"/>
</dbReference>
<dbReference type="InterPro" id="IPR013783">
    <property type="entry name" value="Ig-like_fold"/>
</dbReference>
<dbReference type="PROSITE" id="PS50113">
    <property type="entry name" value="PAC"/>
    <property type="match status" value="1"/>
</dbReference>
<proteinExistence type="predicted"/>
<dbReference type="InterPro" id="IPR035965">
    <property type="entry name" value="PAS-like_dom_sf"/>
</dbReference>
<dbReference type="NCBIfam" id="TIGR00254">
    <property type="entry name" value="GGDEF"/>
    <property type="match status" value="1"/>
</dbReference>
<dbReference type="CDD" id="cd01949">
    <property type="entry name" value="GGDEF"/>
    <property type="match status" value="1"/>
</dbReference>
<reference evidence="5" key="1">
    <citation type="submission" date="2023-07" db="EMBL/GenBank/DDBJ databases">
        <title>Study on multiphase classification of strain Alteromonas salexigens isolated from the Yellow Sea.</title>
        <authorList>
            <person name="Sun L."/>
        </authorList>
    </citation>
    <scope>NUCLEOTIDE SEQUENCE [LARGE SCALE GENOMIC DNA]</scope>
    <source>
        <strain evidence="5">ASW11-19</strain>
    </source>
</reference>
<dbReference type="Gene3D" id="3.30.70.270">
    <property type="match status" value="1"/>
</dbReference>
<sequence>MLSTRNGLPQDVVNHVVTDSAGFLWVATQGGVARWDGYRAVALTGPDNMLTNTSVSRLSLENEEALWISTYSSGIYRYEFATGEYSQMVNIPYRQRPDWAQYANSFKWLNNDTVLIGMAEEVIRFHTDTATYEVLYSLSDASLERAESIRRVDTIAGTLLIATTHNLYSKPLSESGKVTPVDYLNGVEPDVNTRNVKLLMQDNQQRFWVGTVGGLFMAPVAALTDYLAGQGENPFTQILSEHNTWDMVQNNADSFWLGTSDGLFQLSRQEGGWQAEHILEPSNGFTELSKKHIKTLTKDDNGNLWLGSEYGGALYFQPQGVSLETLQNRRYQASPLLSNNTVWALHQSDSDTLWIGTDNGLNRYQFSTGESEQFLVSTDTIATDYESIIEKIFPWDERHLLLQTFDGLRLFSIEDGTVSLPPVAEGGDQTMFQSWNFGSNTDTQGRIYFIADAFYRYSPQTLDVEKLALDPAVFDVDFFSGFLGTSPHYENQIMVAMLDGVWLIDTRTLEHTLVYAFPESQRNNEVSVSAFAVDGDNTLWLAFPRFGLLGLDATTFEQKVALNSDNKLPSDIVYSLQPDALGGLWFSSHSGLHRYAPATDKLKNFRYGRQLFISEFNEGAVTTLSDGRLAFGSTNGVVMFNPESLLSATSGADSASRMTITAATLNSRDWALPLRALNGDKLDLHHDDYGITVYFSPMVMGNKSDARYTYKLLRDNSIVSEGTTRDARLNFASLEPGFYTLTVAPTSNSFDATFIPADISIAVPYPPLRSPLAYATYALIALGLLLAYLFTRQQQLNRLARAQQQVRLFGDAFRQTRDWVIIFDADKTPVAANPAFAQAFGIAEHGNLKREMNQLYRRYPKLSRVLLGHLAGLSPGQFWKDEDSIDAADGRNHDVLIEITAVRDEENAERTDHYLLVISDISDQKRAERKLIKIANYDSLTGLVNRSLLLDRLEHAVANAKAHDTKVAVLFVDLDRFKGINDSLGHDYGDKLLKVVANRMRNLAAEADTVARLGGDEFVLVIEEVKNLDILSHFVQELIESVETPISLGKEVLRVSCSVGVSFYPDDAAEPAELLKQADVAMYSAKKDTLNGFTYFTTEMNERARHRLHLENRVKKAFTEDCFYNQYQPIINARSGAVEGVELLLRCKMADEPLYPDAFIPILEQLRYIIEVTRQAMRRAVSDLAQWYQQGFNGYVSVNLSALHFKTEFDIDGIRALLEEFSLPVSSLRFEITEGVLMDNTGGALRQIQRLVEAGFVLALDDFGTGYSSLSYLKRYPLSVLKIDKSFVDGIQPGNEDDALVATTINLARSLSMTCVAEGIETQAQARQLLMMGCDRQQGYHFSRPVDAEAIPALIDQSWCVASDPEAVARQSGG</sequence>
<dbReference type="InterPro" id="IPR001633">
    <property type="entry name" value="EAL_dom"/>
</dbReference>
<evidence type="ECO:0000259" key="2">
    <source>
        <dbReference type="PROSITE" id="PS50883"/>
    </source>
</evidence>
<dbReference type="PROSITE" id="PS50887">
    <property type="entry name" value="GGDEF"/>
    <property type="match status" value="1"/>
</dbReference>
<dbReference type="InterPro" id="IPR000700">
    <property type="entry name" value="PAS-assoc_C"/>
</dbReference>
<evidence type="ECO:0000259" key="1">
    <source>
        <dbReference type="PROSITE" id="PS50113"/>
    </source>
</evidence>
<dbReference type="PANTHER" id="PTHR44757:SF2">
    <property type="entry name" value="BIOFILM ARCHITECTURE MAINTENANCE PROTEIN MBAA"/>
    <property type="match status" value="1"/>
</dbReference>
<dbReference type="InterPro" id="IPR043128">
    <property type="entry name" value="Rev_trsase/Diguanyl_cyclase"/>
</dbReference>
<dbReference type="PANTHER" id="PTHR44757">
    <property type="entry name" value="DIGUANYLATE CYCLASE DGCP"/>
    <property type="match status" value="1"/>
</dbReference>
<feature type="domain" description="EAL" evidence="2">
    <location>
        <begin position="1107"/>
        <end position="1359"/>
    </location>
</feature>
<name>A0ABT2VR80_9ALTE</name>
<dbReference type="Pfam" id="PF00563">
    <property type="entry name" value="EAL"/>
    <property type="match status" value="1"/>
</dbReference>
<dbReference type="Gene3D" id="2.130.10.10">
    <property type="entry name" value="YVTN repeat-like/Quinoprotein amine dehydrogenase"/>
    <property type="match status" value="3"/>
</dbReference>
<dbReference type="Gene3D" id="2.60.40.10">
    <property type="entry name" value="Immunoglobulins"/>
    <property type="match status" value="1"/>
</dbReference>
<dbReference type="InterPro" id="IPR052155">
    <property type="entry name" value="Biofilm_reg_signaling"/>
</dbReference>
<comment type="caution">
    <text evidence="4">The sequence shown here is derived from an EMBL/GenBank/DDBJ whole genome shotgun (WGS) entry which is preliminary data.</text>
</comment>
<accession>A0ABT2VR80</accession>
<dbReference type="SMART" id="SM00267">
    <property type="entry name" value="GGDEF"/>
    <property type="match status" value="1"/>
</dbReference>
<dbReference type="InterPro" id="IPR015943">
    <property type="entry name" value="WD40/YVTN_repeat-like_dom_sf"/>
</dbReference>
<dbReference type="Proteomes" id="UP001209257">
    <property type="component" value="Unassembled WGS sequence"/>
</dbReference>
<dbReference type="CDD" id="cd01948">
    <property type="entry name" value="EAL"/>
    <property type="match status" value="1"/>
</dbReference>
<dbReference type="InterPro" id="IPR000160">
    <property type="entry name" value="GGDEF_dom"/>
</dbReference>
<organism evidence="4 5">
    <name type="scientific">Alteromonas salexigens</name>
    <dbReference type="NCBI Taxonomy" id="2982530"/>
    <lineage>
        <taxon>Bacteria</taxon>
        <taxon>Pseudomonadati</taxon>
        <taxon>Pseudomonadota</taxon>
        <taxon>Gammaproteobacteria</taxon>
        <taxon>Alteromonadales</taxon>
        <taxon>Alteromonadaceae</taxon>
        <taxon>Alteromonas/Salinimonas group</taxon>
        <taxon>Alteromonas</taxon>
    </lineage>
</organism>
<keyword evidence="5" id="KW-1185">Reference proteome</keyword>
<feature type="domain" description="GGDEF" evidence="3">
    <location>
        <begin position="965"/>
        <end position="1098"/>
    </location>
</feature>
<dbReference type="CDD" id="cd00130">
    <property type="entry name" value="PAS"/>
    <property type="match status" value="1"/>
</dbReference>
<dbReference type="InterPro" id="IPR029787">
    <property type="entry name" value="Nucleotide_cyclase"/>
</dbReference>
<dbReference type="SUPFAM" id="SSF55785">
    <property type="entry name" value="PYP-like sensor domain (PAS domain)"/>
    <property type="match status" value="1"/>
</dbReference>
<dbReference type="Pfam" id="PF00990">
    <property type="entry name" value="GGDEF"/>
    <property type="match status" value="1"/>
</dbReference>
<dbReference type="EMBL" id="JAOTJC010000013">
    <property type="protein sequence ID" value="MCU7555832.1"/>
    <property type="molecule type" value="Genomic_DNA"/>
</dbReference>